<dbReference type="RefSeq" id="XP_019616822.1">
    <property type="nucleotide sequence ID" value="XM_019761263.1"/>
</dbReference>
<gene>
    <name evidence="4" type="primary">LOC109464311</name>
</gene>
<proteinExistence type="predicted"/>
<dbReference type="PANTHER" id="PTHR16897">
    <property type="entry name" value="OS10G0105400 PROTEIN"/>
    <property type="match status" value="1"/>
</dbReference>
<dbReference type="GeneID" id="109464311"/>
<feature type="region of interest" description="Disordered" evidence="1">
    <location>
        <begin position="1"/>
        <end position="23"/>
    </location>
</feature>
<dbReference type="PANTHER" id="PTHR16897:SF2">
    <property type="entry name" value="OS03G0226600 PROTEIN"/>
    <property type="match status" value="1"/>
</dbReference>
<dbReference type="SUPFAM" id="SSF49265">
    <property type="entry name" value="Fibronectin type III"/>
    <property type="match status" value="1"/>
</dbReference>
<evidence type="ECO:0000313" key="3">
    <source>
        <dbReference type="Proteomes" id="UP000515135"/>
    </source>
</evidence>
<organism evidence="3 4">
    <name type="scientific">Branchiostoma belcheri</name>
    <name type="common">Amphioxus</name>
    <dbReference type="NCBI Taxonomy" id="7741"/>
    <lineage>
        <taxon>Eukaryota</taxon>
        <taxon>Metazoa</taxon>
        <taxon>Chordata</taxon>
        <taxon>Cephalochordata</taxon>
        <taxon>Leptocardii</taxon>
        <taxon>Amphioxiformes</taxon>
        <taxon>Branchiostomatidae</taxon>
        <taxon>Branchiostoma</taxon>
    </lineage>
</organism>
<dbReference type="OrthoDB" id="10042078at2759"/>
<evidence type="ECO:0000256" key="1">
    <source>
        <dbReference type="SAM" id="MobiDB-lite"/>
    </source>
</evidence>
<dbReference type="Proteomes" id="UP000515135">
    <property type="component" value="Unplaced"/>
</dbReference>
<feature type="domain" description="Fibronectin type-III" evidence="2">
    <location>
        <begin position="241"/>
        <end position="328"/>
    </location>
</feature>
<dbReference type="InterPro" id="IPR013783">
    <property type="entry name" value="Ig-like_fold"/>
</dbReference>
<dbReference type="SUPFAM" id="SSF49899">
    <property type="entry name" value="Concanavalin A-like lectins/glucanases"/>
    <property type="match status" value="1"/>
</dbReference>
<accession>A0A6P4YDI7</accession>
<dbReference type="Pfam" id="PF00041">
    <property type="entry name" value="fn3"/>
    <property type="match status" value="1"/>
</dbReference>
<dbReference type="Gene3D" id="2.60.120.200">
    <property type="match status" value="1"/>
</dbReference>
<dbReference type="KEGG" id="bbel:109464311"/>
<reference evidence="4" key="1">
    <citation type="submission" date="2025-08" db="UniProtKB">
        <authorList>
            <consortium name="RefSeq"/>
        </authorList>
    </citation>
    <scope>IDENTIFICATION</scope>
    <source>
        <tissue evidence="4">Gonad</tissue>
    </source>
</reference>
<dbReference type="AlphaFoldDB" id="A0A6P4YDI7"/>
<name>A0A6P4YDI7_BRABE</name>
<evidence type="ECO:0000259" key="2">
    <source>
        <dbReference type="Pfam" id="PF00041"/>
    </source>
</evidence>
<dbReference type="InterPro" id="IPR013320">
    <property type="entry name" value="ConA-like_dom_sf"/>
</dbReference>
<dbReference type="Gene3D" id="2.60.40.10">
    <property type="entry name" value="Immunoglobulins"/>
    <property type="match status" value="1"/>
</dbReference>
<sequence>MNVVQSAFPNGTGSVASGNEEVRTDENQHQAVAYYEVAVGTDRTYPKTRDNTVEFTNVGLNKTWTFYHLDLKPSGLYYVTVRAYSTSNAMVEVTSNGIQVGFDVAVTAGEVVIPEYAKSATTLTVEWAGFESTLDMYIYYMGVSSTPLSVGTQCSDLITDESAVRALFGVFPVRLMEKDTFYIAHDLSMEHNNTYYVTVVGVDEAGECNMSTSSFLVDLTEPVEGQVRVGPLYGQKLAYVVTRESITVHWEGYYDPESDISYFELVLYSAKSCSVSDEDSLSEISHVTVNSSFTFYTFLELTLQENTPYYVELTAFNKAGRETRTRSVPVIYDVQETTAGDVHVGLDFIRDVTFVGSTTEVEGSILHLADPGTDKGCPDRPSLFTDVEWSTVKTTNFWGLGEDWNILFRSKQVVPTEDGRGVAITIERDVQSPQMFSGAIYRNADIQKGGTYKVDIKAGASDFSAITAVVFWDGPDGTVGDFDVCRFCCQNTEDLVYLYMCPCDCLMHLAFPTDVPENITLTVETYTEQVTSETQQDVPKYVVFEDKVEGETFQGNEDDMFTTQPACGMQIHTNGVLDSKIVLWCQYYDNEYLAKYETVDSLNFDPSEEWHTYKFVFKSSSREGLDDWSLELLIDNHEKAVVSGLPAFSDGTKLIFDQWNADNTVPELEFQFKPPTATVLFRNLV</sequence>
<keyword evidence="3" id="KW-1185">Reference proteome</keyword>
<dbReference type="InterPro" id="IPR003961">
    <property type="entry name" value="FN3_dom"/>
</dbReference>
<feature type="compositionally biased region" description="Polar residues" evidence="1">
    <location>
        <begin position="1"/>
        <end position="17"/>
    </location>
</feature>
<dbReference type="CDD" id="cd00063">
    <property type="entry name" value="FN3"/>
    <property type="match status" value="1"/>
</dbReference>
<protein>
    <submittedName>
        <fullName evidence="4">Uncharacterized protein LOC109464311</fullName>
    </submittedName>
</protein>
<dbReference type="InterPro" id="IPR036116">
    <property type="entry name" value="FN3_sf"/>
</dbReference>
<evidence type="ECO:0000313" key="4">
    <source>
        <dbReference type="RefSeq" id="XP_019616822.1"/>
    </source>
</evidence>